<evidence type="ECO:0000256" key="2">
    <source>
        <dbReference type="SAM" id="Phobius"/>
    </source>
</evidence>
<accession>A0A2P2EBG1</accession>
<keyword evidence="4" id="KW-1185">Reference proteome</keyword>
<evidence type="ECO:0000313" key="3">
    <source>
        <dbReference type="EMBL" id="GBF58398.1"/>
    </source>
</evidence>
<proteinExistence type="predicted"/>
<evidence type="ECO:0000256" key="1">
    <source>
        <dbReference type="SAM" id="MobiDB-lite"/>
    </source>
</evidence>
<feature type="region of interest" description="Disordered" evidence="1">
    <location>
        <begin position="122"/>
        <end position="144"/>
    </location>
</feature>
<dbReference type="AlphaFoldDB" id="A0A2P2EBG1"/>
<gene>
    <name evidence="3" type="ORF">PbB2_02080</name>
</gene>
<feature type="compositionally biased region" description="Basic and acidic residues" evidence="1">
    <location>
        <begin position="122"/>
        <end position="131"/>
    </location>
</feature>
<feature type="transmembrane region" description="Helical" evidence="2">
    <location>
        <begin position="53"/>
        <end position="71"/>
    </location>
</feature>
<sequence>MDDSSIGWNSEFPWQVDLGFLVLAFAVSALFWKLGFVRQPVPDGQNGRKPPTFFMEIFVICFCVAIILFFVDNLLPELSVLTFAFIKVGALSLFVAGMQLVAFDSGFQQGADHERKFAQKWEREAPQKEAAAKAPEATANDEDK</sequence>
<organism evidence="3 4">
    <name type="scientific">Candidatus Phycosocius bacilliformis</name>
    <dbReference type="NCBI Taxonomy" id="1445552"/>
    <lineage>
        <taxon>Bacteria</taxon>
        <taxon>Pseudomonadati</taxon>
        <taxon>Pseudomonadota</taxon>
        <taxon>Alphaproteobacteria</taxon>
        <taxon>Caulobacterales</taxon>
        <taxon>Caulobacterales incertae sedis</taxon>
        <taxon>Candidatus Phycosocius</taxon>
    </lineage>
</organism>
<name>A0A2P2EBG1_9PROT</name>
<keyword evidence="2" id="KW-0812">Transmembrane</keyword>
<dbReference type="RefSeq" id="WP_108985260.1">
    <property type="nucleotide sequence ID" value="NZ_BFBR01000006.1"/>
</dbReference>
<feature type="transmembrane region" description="Helical" evidence="2">
    <location>
        <begin position="12"/>
        <end position="32"/>
    </location>
</feature>
<dbReference type="Proteomes" id="UP000245086">
    <property type="component" value="Unassembled WGS sequence"/>
</dbReference>
<evidence type="ECO:0000313" key="4">
    <source>
        <dbReference type="Proteomes" id="UP000245086"/>
    </source>
</evidence>
<comment type="caution">
    <text evidence="3">The sequence shown here is derived from an EMBL/GenBank/DDBJ whole genome shotgun (WGS) entry which is preliminary data.</text>
</comment>
<protein>
    <submittedName>
        <fullName evidence="3">Uncharacterized protein</fullName>
    </submittedName>
</protein>
<feature type="transmembrane region" description="Helical" evidence="2">
    <location>
        <begin position="83"/>
        <end position="103"/>
    </location>
</feature>
<reference evidence="3" key="1">
    <citation type="journal article" date="2018" name="Genome Announc.">
        <title>Draft Genome Sequence of "Candidatus Phycosocius bacilliformis," an Alphaproteobacterial Ectosymbiont of the Hydrocarbon-Producing Green Alga Botryococcus braunii.</title>
        <authorList>
            <person name="Tanabe Y."/>
            <person name="Yamaguchi H."/>
            <person name="Watanabe M.M."/>
        </authorList>
    </citation>
    <scope>NUCLEOTIDE SEQUENCE [LARGE SCALE GENOMIC DNA]</scope>
    <source>
        <strain evidence="3">BOTRYCO-2</strain>
    </source>
</reference>
<keyword evidence="2" id="KW-1133">Transmembrane helix</keyword>
<keyword evidence="2" id="KW-0472">Membrane</keyword>
<dbReference type="EMBL" id="BFBR01000006">
    <property type="protein sequence ID" value="GBF58398.1"/>
    <property type="molecule type" value="Genomic_DNA"/>
</dbReference>